<accession>A0ABY4CD14</accession>
<sequence length="175" mass="18273">MKKVMAVFALVLGFTSVSQAGLLLEPYLSYEMGTMSGAQDGKTSGTGLGARIGWTAPVMFWAALDGSTGTVTSKPDVGADDDGKRTSLYATVGVDFPILVRGWLGYGLMNEVSFDTAGKVKGKATKIGIGFTGLPFVSLNVEMIKETFDDADGATMDPTLDNSATVLSVSLPLDL</sequence>
<dbReference type="Proteomes" id="UP000830116">
    <property type="component" value="Chromosome"/>
</dbReference>
<protein>
    <recommendedName>
        <fullName evidence="4">Outer membrane protein beta-barrel domain-containing protein</fullName>
    </recommendedName>
</protein>
<keyword evidence="1" id="KW-0732">Signal</keyword>
<dbReference type="EMBL" id="CP093442">
    <property type="protein sequence ID" value="UOF01423.1"/>
    <property type="molecule type" value="Genomic_DNA"/>
</dbReference>
<organism evidence="2 3">
    <name type="scientific">Bdellovibrio reynosensis</name>
    <dbReference type="NCBI Taxonomy" id="2835041"/>
    <lineage>
        <taxon>Bacteria</taxon>
        <taxon>Pseudomonadati</taxon>
        <taxon>Bdellovibrionota</taxon>
        <taxon>Bdellovibrionia</taxon>
        <taxon>Bdellovibrionales</taxon>
        <taxon>Pseudobdellovibrionaceae</taxon>
        <taxon>Bdellovibrio</taxon>
    </lineage>
</organism>
<proteinExistence type="predicted"/>
<evidence type="ECO:0008006" key="4">
    <source>
        <dbReference type="Google" id="ProtNLM"/>
    </source>
</evidence>
<gene>
    <name evidence="2" type="ORF">MNR06_00460</name>
</gene>
<feature type="signal peptide" evidence="1">
    <location>
        <begin position="1"/>
        <end position="20"/>
    </location>
</feature>
<evidence type="ECO:0000313" key="3">
    <source>
        <dbReference type="Proteomes" id="UP000830116"/>
    </source>
</evidence>
<dbReference type="RefSeq" id="WP_243537863.1">
    <property type="nucleotide sequence ID" value="NZ_CP093442.1"/>
</dbReference>
<keyword evidence="3" id="KW-1185">Reference proteome</keyword>
<name>A0ABY4CD14_9BACT</name>
<evidence type="ECO:0000256" key="1">
    <source>
        <dbReference type="SAM" id="SignalP"/>
    </source>
</evidence>
<evidence type="ECO:0000313" key="2">
    <source>
        <dbReference type="EMBL" id="UOF01423.1"/>
    </source>
</evidence>
<reference evidence="2" key="1">
    <citation type="submission" date="2022-03" db="EMBL/GenBank/DDBJ databases">
        <title>Genome Identification and Characterization of new species Bdellovibrio reynosense LBG001 sp. nov. from a Mexico soil sample.</title>
        <authorList>
            <person name="Camilli A."/>
            <person name="Ajao Y."/>
            <person name="Guo X."/>
        </authorList>
    </citation>
    <scope>NUCLEOTIDE SEQUENCE</scope>
    <source>
        <strain evidence="2">LBG001</strain>
    </source>
</reference>
<feature type="chain" id="PRO_5047075707" description="Outer membrane protein beta-barrel domain-containing protein" evidence="1">
    <location>
        <begin position="21"/>
        <end position="175"/>
    </location>
</feature>